<proteinExistence type="inferred from homology"/>
<evidence type="ECO:0000256" key="4">
    <source>
        <dbReference type="ARBA" id="ARBA00022692"/>
    </source>
</evidence>
<organism evidence="9 10">
    <name type="scientific">Halalkalibacter suaedae</name>
    <dbReference type="NCBI Taxonomy" id="2822140"/>
    <lineage>
        <taxon>Bacteria</taxon>
        <taxon>Bacillati</taxon>
        <taxon>Bacillota</taxon>
        <taxon>Bacilli</taxon>
        <taxon>Bacillales</taxon>
        <taxon>Bacillaceae</taxon>
        <taxon>Halalkalibacter</taxon>
    </lineage>
</organism>
<name>A0A940WVK4_9BACI</name>
<dbReference type="PANTHER" id="PTHR34582">
    <property type="entry name" value="UPF0702 TRANSMEMBRANE PROTEIN YCAP"/>
    <property type="match status" value="1"/>
</dbReference>
<keyword evidence="10" id="KW-1185">Reference proteome</keyword>
<evidence type="ECO:0000313" key="9">
    <source>
        <dbReference type="EMBL" id="MBP3951407.1"/>
    </source>
</evidence>
<dbReference type="Pfam" id="PF04239">
    <property type="entry name" value="DUF421"/>
    <property type="match status" value="1"/>
</dbReference>
<feature type="transmembrane region" description="Helical" evidence="7">
    <location>
        <begin position="53"/>
        <end position="73"/>
    </location>
</feature>
<comment type="caution">
    <text evidence="9">The sequence shown here is derived from an EMBL/GenBank/DDBJ whole genome shotgun (WGS) entry which is preliminary data.</text>
</comment>
<evidence type="ECO:0000256" key="7">
    <source>
        <dbReference type="SAM" id="Phobius"/>
    </source>
</evidence>
<protein>
    <submittedName>
        <fullName evidence="9">DUF421 domain-containing protein</fullName>
    </submittedName>
</protein>
<dbReference type="Proteomes" id="UP000678228">
    <property type="component" value="Unassembled WGS sequence"/>
</dbReference>
<dbReference type="InterPro" id="IPR007353">
    <property type="entry name" value="DUF421"/>
</dbReference>
<evidence type="ECO:0000256" key="1">
    <source>
        <dbReference type="ARBA" id="ARBA00004651"/>
    </source>
</evidence>
<comment type="similarity">
    <text evidence="2">Belongs to the UPF0702 family.</text>
</comment>
<sequence>MDYLTIVLRTLFIYFVILFVMRLFARREYMSFVVVLMVTQLGVMLMLEYNWPLLVFLIPAVVLIIVQSFYSWYIKKEEQVIETLNLSELLSKIKAEQHHQGLNNEFAELDDLKTIRLEAGMLPLPLIIDGKIEIDNLEKINQTELWLRQELKKLGYREIKNISYCALRDGETFFVELK</sequence>
<evidence type="ECO:0000256" key="6">
    <source>
        <dbReference type="ARBA" id="ARBA00023136"/>
    </source>
</evidence>
<dbReference type="PANTHER" id="PTHR34582:SF6">
    <property type="entry name" value="UPF0702 TRANSMEMBRANE PROTEIN YCAP"/>
    <property type="match status" value="1"/>
</dbReference>
<dbReference type="InterPro" id="IPR023090">
    <property type="entry name" value="UPF0702_alpha/beta_dom_sf"/>
</dbReference>
<dbReference type="AlphaFoldDB" id="A0A940WVK4"/>
<keyword evidence="6 7" id="KW-0472">Membrane</keyword>
<evidence type="ECO:0000256" key="3">
    <source>
        <dbReference type="ARBA" id="ARBA00022475"/>
    </source>
</evidence>
<comment type="subcellular location">
    <subcellularLocation>
        <location evidence="1">Cell membrane</location>
        <topology evidence="1">Multi-pass membrane protein</topology>
    </subcellularLocation>
</comment>
<dbReference type="GO" id="GO:0005886">
    <property type="term" value="C:plasma membrane"/>
    <property type="evidence" value="ECO:0007669"/>
    <property type="project" value="UniProtKB-SubCell"/>
</dbReference>
<accession>A0A940WVK4</accession>
<evidence type="ECO:0000259" key="8">
    <source>
        <dbReference type="Pfam" id="PF04239"/>
    </source>
</evidence>
<dbReference type="RefSeq" id="WP_210597090.1">
    <property type="nucleotide sequence ID" value="NZ_JAGKSQ010000003.1"/>
</dbReference>
<keyword evidence="4 7" id="KW-0812">Transmembrane</keyword>
<feature type="transmembrane region" description="Helical" evidence="7">
    <location>
        <begin position="6"/>
        <end position="24"/>
    </location>
</feature>
<evidence type="ECO:0000256" key="2">
    <source>
        <dbReference type="ARBA" id="ARBA00006448"/>
    </source>
</evidence>
<evidence type="ECO:0000313" key="10">
    <source>
        <dbReference type="Proteomes" id="UP000678228"/>
    </source>
</evidence>
<evidence type="ECO:0000256" key="5">
    <source>
        <dbReference type="ARBA" id="ARBA00022989"/>
    </source>
</evidence>
<dbReference type="Gene3D" id="3.30.240.20">
    <property type="entry name" value="bsu07140 like domains"/>
    <property type="match status" value="1"/>
</dbReference>
<keyword evidence="3" id="KW-1003">Cell membrane</keyword>
<feature type="domain" description="YetF C-terminal" evidence="8">
    <location>
        <begin position="112"/>
        <end position="166"/>
    </location>
</feature>
<feature type="transmembrane region" description="Helical" evidence="7">
    <location>
        <begin position="29"/>
        <end position="47"/>
    </location>
</feature>
<reference evidence="9" key="1">
    <citation type="submission" date="2021-03" db="EMBL/GenBank/DDBJ databases">
        <title>Bacillus suaedae sp. nov., isolated from Suaeda aralocaspica.</title>
        <authorList>
            <person name="Lei R.F.R."/>
        </authorList>
    </citation>
    <scope>NUCLEOTIDE SEQUENCE</scope>
    <source>
        <strain evidence="9">YZJH907-2</strain>
    </source>
</reference>
<dbReference type="EMBL" id="JAGKSQ010000003">
    <property type="protein sequence ID" value="MBP3951407.1"/>
    <property type="molecule type" value="Genomic_DNA"/>
</dbReference>
<keyword evidence="5 7" id="KW-1133">Transmembrane helix</keyword>
<gene>
    <name evidence="9" type="ORF">J7W16_09690</name>
</gene>